<evidence type="ECO:0000313" key="2">
    <source>
        <dbReference type="EMBL" id="KZP03630.1"/>
    </source>
</evidence>
<keyword evidence="1" id="KW-0812">Transmembrane</keyword>
<reference evidence="2 3" key="1">
    <citation type="journal article" date="2016" name="Mol. Biol. Evol.">
        <title>Comparative Genomics of Early-Diverging Mushroom-Forming Fungi Provides Insights into the Origins of Lignocellulose Decay Capabilities.</title>
        <authorList>
            <person name="Nagy L.G."/>
            <person name="Riley R."/>
            <person name="Tritt A."/>
            <person name="Adam C."/>
            <person name="Daum C."/>
            <person name="Floudas D."/>
            <person name="Sun H."/>
            <person name="Yadav J.S."/>
            <person name="Pangilinan J."/>
            <person name="Larsson K.H."/>
            <person name="Matsuura K."/>
            <person name="Barry K."/>
            <person name="Labutti K."/>
            <person name="Kuo R."/>
            <person name="Ohm R.A."/>
            <person name="Bhattacharya S.S."/>
            <person name="Shirouzu T."/>
            <person name="Yoshinaga Y."/>
            <person name="Martin F.M."/>
            <person name="Grigoriev I.V."/>
            <person name="Hibbett D.S."/>
        </authorList>
    </citation>
    <scope>NUCLEOTIDE SEQUENCE [LARGE SCALE GENOMIC DNA]</scope>
    <source>
        <strain evidence="2 3">CBS 109695</strain>
    </source>
</reference>
<accession>A0A167U691</accession>
<keyword evidence="1" id="KW-1133">Transmembrane helix</keyword>
<dbReference type="AlphaFoldDB" id="A0A167U691"/>
<keyword evidence="1" id="KW-0472">Membrane</keyword>
<gene>
    <name evidence="2" type="ORF">FIBSPDRAFT_941418</name>
</gene>
<evidence type="ECO:0000313" key="3">
    <source>
        <dbReference type="Proteomes" id="UP000076532"/>
    </source>
</evidence>
<evidence type="ECO:0000256" key="1">
    <source>
        <dbReference type="SAM" id="Phobius"/>
    </source>
</evidence>
<keyword evidence="3" id="KW-1185">Reference proteome</keyword>
<name>A0A167U691_9AGAM</name>
<proteinExistence type="predicted"/>
<dbReference type="Proteomes" id="UP000076532">
    <property type="component" value="Unassembled WGS sequence"/>
</dbReference>
<organism evidence="2 3">
    <name type="scientific">Athelia psychrophila</name>
    <dbReference type="NCBI Taxonomy" id="1759441"/>
    <lineage>
        <taxon>Eukaryota</taxon>
        <taxon>Fungi</taxon>
        <taxon>Dikarya</taxon>
        <taxon>Basidiomycota</taxon>
        <taxon>Agaricomycotina</taxon>
        <taxon>Agaricomycetes</taxon>
        <taxon>Agaricomycetidae</taxon>
        <taxon>Atheliales</taxon>
        <taxon>Atheliaceae</taxon>
        <taxon>Athelia</taxon>
    </lineage>
</organism>
<protein>
    <submittedName>
        <fullName evidence="2">Uncharacterized protein</fullName>
    </submittedName>
</protein>
<sequence>MHVLLHLRMPTMLVDIASDRKVWGFVLWAAIVSMMVAGGGRRKEKKRRKIEELGRERKEEDGELKGNRVYYDQPPPSIVLLPTLAKSPAKQDFSVAHRGWSRLRCRIAYKRVHPSSPCMGVEILRSQIRAEDKNNRMRNQKLGAGSSMASAFKCFSCMTPDNTGMWMQDCSVTSHQGRLTGDR</sequence>
<dbReference type="EMBL" id="KV418030">
    <property type="protein sequence ID" value="KZP03630.1"/>
    <property type="molecule type" value="Genomic_DNA"/>
</dbReference>
<feature type="transmembrane region" description="Helical" evidence="1">
    <location>
        <begin position="22"/>
        <end position="40"/>
    </location>
</feature>